<dbReference type="SMART" id="SM00387">
    <property type="entry name" value="HATPase_c"/>
    <property type="match status" value="1"/>
</dbReference>
<feature type="domain" description="Histidine kinase" evidence="13">
    <location>
        <begin position="234"/>
        <end position="443"/>
    </location>
</feature>
<dbReference type="InterPro" id="IPR036097">
    <property type="entry name" value="HisK_dim/P_sf"/>
</dbReference>
<gene>
    <name evidence="15" type="primary">qseC</name>
    <name evidence="15" type="ORF">ROSMUCSMR3_02866</name>
</gene>
<evidence type="ECO:0000313" key="15">
    <source>
        <dbReference type="EMBL" id="ARE84333.1"/>
    </source>
</evidence>
<evidence type="ECO:0000256" key="6">
    <source>
        <dbReference type="ARBA" id="ARBA00022692"/>
    </source>
</evidence>
<evidence type="ECO:0000256" key="7">
    <source>
        <dbReference type="ARBA" id="ARBA00022741"/>
    </source>
</evidence>
<dbReference type="CDD" id="cd00082">
    <property type="entry name" value="HisKA"/>
    <property type="match status" value="1"/>
</dbReference>
<protein>
    <recommendedName>
        <fullName evidence="3">histidine kinase</fullName>
        <ecNumber evidence="3">2.7.13.3</ecNumber>
    </recommendedName>
</protein>
<keyword evidence="16" id="KW-1185">Reference proteome</keyword>
<dbReference type="GO" id="GO:0000155">
    <property type="term" value="F:phosphorelay sensor kinase activity"/>
    <property type="evidence" value="ECO:0007669"/>
    <property type="project" value="InterPro"/>
</dbReference>
<dbReference type="SMART" id="SM00388">
    <property type="entry name" value="HisKA"/>
    <property type="match status" value="1"/>
</dbReference>
<dbReference type="EC" id="2.7.13.3" evidence="3"/>
<dbReference type="PANTHER" id="PTHR45436:SF14">
    <property type="entry name" value="SENSOR PROTEIN QSEC"/>
    <property type="match status" value="1"/>
</dbReference>
<evidence type="ECO:0000313" key="16">
    <source>
        <dbReference type="Proteomes" id="UP000192273"/>
    </source>
</evidence>
<dbReference type="Gene3D" id="1.10.287.130">
    <property type="match status" value="1"/>
</dbReference>
<accession>A0A1V0RRE1</accession>
<keyword evidence="7" id="KW-0547">Nucleotide-binding</keyword>
<keyword evidence="5 15" id="KW-0808">Transferase</keyword>
<evidence type="ECO:0000256" key="5">
    <source>
        <dbReference type="ARBA" id="ARBA00022679"/>
    </source>
</evidence>
<keyword evidence="12" id="KW-0472">Membrane</keyword>
<evidence type="ECO:0000256" key="8">
    <source>
        <dbReference type="ARBA" id="ARBA00022777"/>
    </source>
</evidence>
<feature type="domain" description="HAMP" evidence="14">
    <location>
        <begin position="174"/>
        <end position="226"/>
    </location>
</feature>
<evidence type="ECO:0000256" key="10">
    <source>
        <dbReference type="ARBA" id="ARBA00022989"/>
    </source>
</evidence>
<dbReference type="KEGG" id="rmm:ROSMUCSMR3_02866"/>
<dbReference type="SUPFAM" id="SSF55874">
    <property type="entry name" value="ATPase domain of HSP90 chaperone/DNA topoisomerase II/histidine kinase"/>
    <property type="match status" value="1"/>
</dbReference>
<dbReference type="Pfam" id="PF00672">
    <property type="entry name" value="HAMP"/>
    <property type="match status" value="1"/>
</dbReference>
<dbReference type="Gene3D" id="3.30.565.10">
    <property type="entry name" value="Histidine kinase-like ATPase, C-terminal domain"/>
    <property type="match status" value="1"/>
</dbReference>
<organism evidence="15 16">
    <name type="scientific">Roseovarius mucosus</name>
    <dbReference type="NCBI Taxonomy" id="215743"/>
    <lineage>
        <taxon>Bacteria</taxon>
        <taxon>Pseudomonadati</taxon>
        <taxon>Pseudomonadota</taxon>
        <taxon>Alphaproteobacteria</taxon>
        <taxon>Rhodobacterales</taxon>
        <taxon>Roseobacteraceae</taxon>
        <taxon>Roseovarius</taxon>
    </lineage>
</organism>
<keyword evidence="8" id="KW-0418">Kinase</keyword>
<evidence type="ECO:0000256" key="3">
    <source>
        <dbReference type="ARBA" id="ARBA00012438"/>
    </source>
</evidence>
<evidence type="ECO:0000256" key="9">
    <source>
        <dbReference type="ARBA" id="ARBA00022840"/>
    </source>
</evidence>
<dbReference type="SUPFAM" id="SSF47384">
    <property type="entry name" value="Homodimeric domain of signal transducing histidine kinase"/>
    <property type="match status" value="1"/>
</dbReference>
<evidence type="ECO:0000256" key="2">
    <source>
        <dbReference type="ARBA" id="ARBA00004141"/>
    </source>
</evidence>
<dbReference type="Pfam" id="PF02518">
    <property type="entry name" value="HATPase_c"/>
    <property type="match status" value="1"/>
</dbReference>
<reference evidence="15 16" key="1">
    <citation type="submission" date="2017-03" db="EMBL/GenBank/DDBJ databases">
        <title>Genome Sequence of Roseovarius mucosus strain SMR3 Isolated from a culture of the Diatom Skeletonema marinoi.</title>
        <authorList>
            <person name="Topel M."/>
            <person name="Pinder M."/>
            <person name="Johansson O.N."/>
            <person name="Kourtchenko O."/>
            <person name="Godhe A."/>
            <person name="Clarke A.K."/>
        </authorList>
    </citation>
    <scope>NUCLEOTIDE SEQUENCE [LARGE SCALE GENOMIC DNA]</scope>
    <source>
        <strain evidence="15 16">SMR3</strain>
    </source>
</reference>
<dbReference type="InterPro" id="IPR005467">
    <property type="entry name" value="His_kinase_dom"/>
</dbReference>
<keyword evidence="6 12" id="KW-0812">Transmembrane</keyword>
<keyword evidence="9" id="KW-0067">ATP-binding</keyword>
<dbReference type="Gene3D" id="1.20.5.1040">
    <property type="entry name" value="Sensor protein qsec"/>
    <property type="match status" value="1"/>
</dbReference>
<dbReference type="Proteomes" id="UP000192273">
    <property type="component" value="Chromosome"/>
</dbReference>
<dbReference type="InterPro" id="IPR003594">
    <property type="entry name" value="HATPase_dom"/>
</dbReference>
<keyword evidence="4" id="KW-0597">Phosphoprotein</keyword>
<keyword evidence="11" id="KW-0902">Two-component regulatory system</keyword>
<dbReference type="PROSITE" id="PS50109">
    <property type="entry name" value="HIS_KIN"/>
    <property type="match status" value="1"/>
</dbReference>
<dbReference type="Pfam" id="PF00512">
    <property type="entry name" value="HisKA"/>
    <property type="match status" value="1"/>
</dbReference>
<dbReference type="EMBL" id="CP020474">
    <property type="protein sequence ID" value="ARE84333.1"/>
    <property type="molecule type" value="Genomic_DNA"/>
</dbReference>
<comment type="subcellular location">
    <subcellularLocation>
        <location evidence="2">Membrane</location>
        <topology evidence="2">Multi-pass membrane protein</topology>
    </subcellularLocation>
</comment>
<dbReference type="InterPro" id="IPR050428">
    <property type="entry name" value="TCS_sensor_his_kinase"/>
</dbReference>
<evidence type="ECO:0000256" key="4">
    <source>
        <dbReference type="ARBA" id="ARBA00022553"/>
    </source>
</evidence>
<dbReference type="RefSeq" id="WP_081507718.1">
    <property type="nucleotide sequence ID" value="NZ_CP020474.1"/>
</dbReference>
<evidence type="ECO:0000259" key="14">
    <source>
        <dbReference type="PROSITE" id="PS50885"/>
    </source>
</evidence>
<dbReference type="GO" id="GO:0005886">
    <property type="term" value="C:plasma membrane"/>
    <property type="evidence" value="ECO:0007669"/>
    <property type="project" value="TreeGrafter"/>
</dbReference>
<dbReference type="SMART" id="SM00304">
    <property type="entry name" value="HAMP"/>
    <property type="match status" value="2"/>
</dbReference>
<dbReference type="OrthoDB" id="9809766at2"/>
<dbReference type="PROSITE" id="PS50885">
    <property type="entry name" value="HAMP"/>
    <property type="match status" value="1"/>
</dbReference>
<dbReference type="PANTHER" id="PTHR45436">
    <property type="entry name" value="SENSOR HISTIDINE KINASE YKOH"/>
    <property type="match status" value="1"/>
</dbReference>
<evidence type="ECO:0000259" key="13">
    <source>
        <dbReference type="PROSITE" id="PS50109"/>
    </source>
</evidence>
<comment type="catalytic activity">
    <reaction evidence="1">
        <text>ATP + protein L-histidine = ADP + protein N-phospho-L-histidine.</text>
        <dbReference type="EC" id="2.7.13.3"/>
    </reaction>
</comment>
<keyword evidence="10 12" id="KW-1133">Transmembrane helix</keyword>
<dbReference type="InterPro" id="IPR003661">
    <property type="entry name" value="HisK_dim/P_dom"/>
</dbReference>
<dbReference type="AlphaFoldDB" id="A0A1V0RRE1"/>
<dbReference type="InterPro" id="IPR036890">
    <property type="entry name" value="HATPase_C_sf"/>
</dbReference>
<name>A0A1V0RRE1_9RHOB</name>
<evidence type="ECO:0000256" key="11">
    <source>
        <dbReference type="ARBA" id="ARBA00023012"/>
    </source>
</evidence>
<proteinExistence type="predicted"/>
<sequence>MRWPASLQARLGLTLGLVLTILWLAAASVTALIVRGEMDEVFDSALRETAERILPLAVTDIIGREDQGVTQRLAPIRAHDEFFTYLVRDDGGRVLLQSHAADAAMFPPWTGAGFHETASHRFYSDAALQDTIRITVAEPLEHRASVAREIQMGLGLPLLVVVPIALSAIILAVRFSLAPLRRFRSKLDARGARDLSEVPADDLPHEIAPLAATLNGLLSRLRDAFEAERSFAANAAHELRTPLAGAIAQAQRLRAETSDPATEARATEIETTLKRLTRFSERLMQLARAEGGQLRMDHRTDLREVARLVVDDLGRMATPGRITLTLPDTAVLSDIDPDAFAILCRNLVENALRHGAASGPVDVTLTAVGRLVVANEGPVLPRETLNRLTARFERAHASADGSGLGLAIVAAIANRIGSPLCLESPRPGAASGFQASIVLPTETTDSETPHITSAT</sequence>
<evidence type="ECO:0000256" key="12">
    <source>
        <dbReference type="SAM" id="Phobius"/>
    </source>
</evidence>
<dbReference type="InterPro" id="IPR003660">
    <property type="entry name" value="HAMP_dom"/>
</dbReference>
<dbReference type="GO" id="GO:0005524">
    <property type="term" value="F:ATP binding"/>
    <property type="evidence" value="ECO:0007669"/>
    <property type="project" value="UniProtKB-KW"/>
</dbReference>
<evidence type="ECO:0000256" key="1">
    <source>
        <dbReference type="ARBA" id="ARBA00000085"/>
    </source>
</evidence>
<feature type="transmembrane region" description="Helical" evidence="12">
    <location>
        <begin position="154"/>
        <end position="177"/>
    </location>
</feature>